<comment type="caution">
    <text evidence="1">The sequence shown here is derived from an EMBL/GenBank/DDBJ whole genome shotgun (WGS) entry which is preliminary data.</text>
</comment>
<dbReference type="EMBL" id="CM041550">
    <property type="protein sequence ID" value="KAI3356328.1"/>
    <property type="molecule type" value="Genomic_DNA"/>
</dbReference>
<protein>
    <submittedName>
        <fullName evidence="1">Uncharacterized protein</fullName>
    </submittedName>
</protein>
<gene>
    <name evidence="1" type="ORF">L3Q82_017551</name>
</gene>
<dbReference type="Proteomes" id="UP000831701">
    <property type="component" value="Chromosome 20"/>
</dbReference>
<proteinExistence type="predicted"/>
<evidence type="ECO:0000313" key="1">
    <source>
        <dbReference type="EMBL" id="KAI3356328.1"/>
    </source>
</evidence>
<sequence length="497" mass="54574">MEKLILRARVTPKYNVSFNILVDDSGRVTAPEHLEAPVEKPFTLTCSVLRERGESLRQVRWLDVQNQTLLTYLPGQKDSVSGQQHVELAPSPKDTSAIIIRRVGFRDEGCYTCIFDMHPSGSKQGQTCLTVTSQVTVDSNKTAVSGKRASLSCSFGLPEKVQQVTWRHTSPQGDSTEVASFAKRSDPMIEPPYQGRVWLSASLSNSQLTIQSVAIQDEGCYTCLYTTHPDGLKSSTVCLATYVLPKPQVSYKTTSPGVIEANCTTVSRPPAEIVWNVERDNRTMGPPVIAQLPQGDGTTLVISTLTVQSGLLKERCFRQVLGAPQRARVTDCFGTALTILISVTTVAALLVMSLCFCLWKCFLRKEGECVWHAYCIFSSMKTQEGHHCQCEDQKSCANADGEVGQPRHILITSNGTKKKSKGDSAPDGKSCNDNKPNEDVTYASIDHSTTRGSKRTRDATDDECDYATVYVPAALQPERCSVCSVKDECDDDYVLMG</sequence>
<evidence type="ECO:0000313" key="2">
    <source>
        <dbReference type="Proteomes" id="UP000831701"/>
    </source>
</evidence>
<keyword evidence="2" id="KW-1185">Reference proteome</keyword>
<accession>A0ACB8VL62</accession>
<reference evidence="1" key="1">
    <citation type="submission" date="2022-04" db="EMBL/GenBank/DDBJ databases">
        <title>Jade perch genome.</title>
        <authorList>
            <person name="Chao B."/>
        </authorList>
    </citation>
    <scope>NUCLEOTIDE SEQUENCE</scope>
    <source>
        <strain evidence="1">CB-2022</strain>
    </source>
</reference>
<name>A0ACB8VL62_9TELE</name>
<organism evidence="1 2">
    <name type="scientific">Scortum barcoo</name>
    <name type="common">barcoo grunter</name>
    <dbReference type="NCBI Taxonomy" id="214431"/>
    <lineage>
        <taxon>Eukaryota</taxon>
        <taxon>Metazoa</taxon>
        <taxon>Chordata</taxon>
        <taxon>Craniata</taxon>
        <taxon>Vertebrata</taxon>
        <taxon>Euteleostomi</taxon>
        <taxon>Actinopterygii</taxon>
        <taxon>Neopterygii</taxon>
        <taxon>Teleostei</taxon>
        <taxon>Neoteleostei</taxon>
        <taxon>Acanthomorphata</taxon>
        <taxon>Eupercaria</taxon>
        <taxon>Centrarchiformes</taxon>
        <taxon>Terapontoidei</taxon>
        <taxon>Terapontidae</taxon>
        <taxon>Scortum</taxon>
    </lineage>
</organism>